<reference evidence="1" key="1">
    <citation type="submission" date="2019-03" db="EMBL/GenBank/DDBJ databases">
        <title>Single cell metagenomics reveals metabolic interactions within the superorganism composed of flagellate Streblomastix strix and complex community of Bacteroidetes bacteria on its surface.</title>
        <authorList>
            <person name="Treitli S.C."/>
            <person name="Kolisko M."/>
            <person name="Husnik F."/>
            <person name="Keeling P."/>
            <person name="Hampl V."/>
        </authorList>
    </citation>
    <scope>NUCLEOTIDE SEQUENCE</scope>
    <source>
        <strain evidence="1">STM</strain>
    </source>
</reference>
<sequence length="73" mass="8785">MDEKIIIYFTEGHVVSDDEEIRYQIKWHTLYLRGQGKTYDKIVEYLNGIFEGDKIEIENLVKIYFYEANSKCK</sequence>
<name>A0A5J4SXS6_9ZZZZ</name>
<comment type="caution">
    <text evidence="1">The sequence shown here is derived from an EMBL/GenBank/DDBJ whole genome shotgun (WGS) entry which is preliminary data.</text>
</comment>
<dbReference type="EMBL" id="SNRY01000024">
    <property type="protein sequence ID" value="KAA6350678.1"/>
    <property type="molecule type" value="Genomic_DNA"/>
</dbReference>
<proteinExistence type="predicted"/>
<dbReference type="AlphaFoldDB" id="A0A5J4SXS6"/>
<accession>A0A5J4SXS6</accession>
<gene>
    <name evidence="1" type="ORF">EZS27_001906</name>
</gene>
<evidence type="ECO:0000313" key="1">
    <source>
        <dbReference type="EMBL" id="KAA6350678.1"/>
    </source>
</evidence>
<protein>
    <submittedName>
        <fullName evidence="1">Uncharacterized protein</fullName>
    </submittedName>
</protein>
<organism evidence="1">
    <name type="scientific">termite gut metagenome</name>
    <dbReference type="NCBI Taxonomy" id="433724"/>
    <lineage>
        <taxon>unclassified sequences</taxon>
        <taxon>metagenomes</taxon>
        <taxon>organismal metagenomes</taxon>
    </lineage>
</organism>